<keyword evidence="3" id="KW-0812">Transmembrane</keyword>
<evidence type="ECO:0000256" key="3">
    <source>
        <dbReference type="SAM" id="Phobius"/>
    </source>
</evidence>
<sequence>MPILRFLQQDRRYEKIQQLGDNESVTASEKRCKRFLYSAILSCYPWMISTFILAIIVVSGIASSQTNKCTRSFSTEFEPLRELVEWKEVTFGGTLRYTELGHLYMDNGPDGIEYFGPPSPEIDRAWKDLIGGEYLIEISPEEVGIIEGKSDEHPVAGYRMIPDFIHSLHCVNHVRMILDSEHYFNASLSNLRRIDRIHIHHCLNHIRQLIECNVDLTPVTSIYMPAVDTFVGNFEQKHMCRDRGKVKAWIAARREQELKENRNGHRKVQFQEAHPGKAIPGQGYELNDDAKMPWNWTQSEYL</sequence>
<comment type="caution">
    <text evidence="4">The sequence shown here is derived from an EMBL/GenBank/DDBJ whole genome shotgun (WGS) entry which is preliminary data.</text>
</comment>
<organism evidence="4 5">
    <name type="scientific">Cladobotryum mycophilum</name>
    <dbReference type="NCBI Taxonomy" id="491253"/>
    <lineage>
        <taxon>Eukaryota</taxon>
        <taxon>Fungi</taxon>
        <taxon>Dikarya</taxon>
        <taxon>Ascomycota</taxon>
        <taxon>Pezizomycotina</taxon>
        <taxon>Sordariomycetes</taxon>
        <taxon>Hypocreomycetidae</taxon>
        <taxon>Hypocreales</taxon>
        <taxon>Hypocreaceae</taxon>
        <taxon>Cladobotryum</taxon>
    </lineage>
</organism>
<feature type="transmembrane region" description="Helical" evidence="3">
    <location>
        <begin position="35"/>
        <end position="62"/>
    </location>
</feature>
<keyword evidence="3" id="KW-0472">Membrane</keyword>
<comment type="similarity">
    <text evidence="2">Belongs to the ustYa family.</text>
</comment>
<evidence type="ECO:0000313" key="5">
    <source>
        <dbReference type="Proteomes" id="UP001338125"/>
    </source>
</evidence>
<evidence type="ECO:0000313" key="4">
    <source>
        <dbReference type="EMBL" id="KAK5994229.1"/>
    </source>
</evidence>
<protein>
    <submittedName>
        <fullName evidence="4">Uncharacterized protein</fullName>
    </submittedName>
</protein>
<gene>
    <name evidence="4" type="ORF">PT974_07672</name>
</gene>
<dbReference type="Pfam" id="PF11807">
    <property type="entry name" value="UstYa"/>
    <property type="match status" value="1"/>
</dbReference>
<dbReference type="EMBL" id="JAVFKD010000012">
    <property type="protein sequence ID" value="KAK5994229.1"/>
    <property type="molecule type" value="Genomic_DNA"/>
</dbReference>
<dbReference type="PANTHER" id="PTHR33365:SF4">
    <property type="entry name" value="CYCLOCHLOROTINE BIOSYNTHESIS PROTEIN O"/>
    <property type="match status" value="1"/>
</dbReference>
<name>A0ABR0SQ52_9HYPO</name>
<keyword evidence="3" id="KW-1133">Transmembrane helix</keyword>
<keyword evidence="5" id="KW-1185">Reference proteome</keyword>
<reference evidence="4 5" key="1">
    <citation type="submission" date="2024-01" db="EMBL/GenBank/DDBJ databases">
        <title>Complete genome of Cladobotryum mycophilum ATHUM6906.</title>
        <authorList>
            <person name="Christinaki A.C."/>
            <person name="Myridakis A.I."/>
            <person name="Kouvelis V.N."/>
        </authorList>
    </citation>
    <scope>NUCLEOTIDE SEQUENCE [LARGE SCALE GENOMIC DNA]</scope>
    <source>
        <strain evidence="4 5">ATHUM6906</strain>
    </source>
</reference>
<accession>A0ABR0SQ52</accession>
<evidence type="ECO:0000256" key="2">
    <source>
        <dbReference type="ARBA" id="ARBA00035112"/>
    </source>
</evidence>
<comment type="pathway">
    <text evidence="1">Mycotoxin biosynthesis.</text>
</comment>
<dbReference type="PANTHER" id="PTHR33365">
    <property type="entry name" value="YALI0B05434P"/>
    <property type="match status" value="1"/>
</dbReference>
<dbReference type="InterPro" id="IPR021765">
    <property type="entry name" value="UstYa-like"/>
</dbReference>
<proteinExistence type="inferred from homology"/>
<dbReference type="Proteomes" id="UP001338125">
    <property type="component" value="Unassembled WGS sequence"/>
</dbReference>
<evidence type="ECO:0000256" key="1">
    <source>
        <dbReference type="ARBA" id="ARBA00004685"/>
    </source>
</evidence>